<organism evidence="2 3">
    <name type="scientific">Kocuria varians</name>
    <name type="common">Micrococcus varians</name>
    <dbReference type="NCBI Taxonomy" id="1272"/>
    <lineage>
        <taxon>Bacteria</taxon>
        <taxon>Bacillati</taxon>
        <taxon>Actinomycetota</taxon>
        <taxon>Actinomycetes</taxon>
        <taxon>Micrococcales</taxon>
        <taxon>Micrococcaceae</taxon>
        <taxon>Kocuria</taxon>
    </lineage>
</organism>
<reference evidence="2 3" key="1">
    <citation type="submission" date="2019-06" db="EMBL/GenBank/DDBJ databases">
        <title>Whole genome shotgun sequence of Kocuria varians NBRC 15358.</title>
        <authorList>
            <person name="Hosoyama A."/>
            <person name="Uohara A."/>
            <person name="Ohji S."/>
            <person name="Ichikawa N."/>
        </authorList>
    </citation>
    <scope>NUCLEOTIDE SEQUENCE [LARGE SCALE GENOMIC DNA]</scope>
    <source>
        <strain evidence="2 3">NBRC 15358</strain>
    </source>
</reference>
<evidence type="ECO:0000313" key="3">
    <source>
        <dbReference type="Proteomes" id="UP000315730"/>
    </source>
</evidence>
<gene>
    <name evidence="2" type="ORF">KVA01_03900</name>
</gene>
<feature type="region of interest" description="Disordered" evidence="1">
    <location>
        <begin position="42"/>
        <end position="124"/>
    </location>
</feature>
<name>A0A4Y4CZ70_KOCVA</name>
<dbReference type="STRING" id="1272.GCA_900014985_00611"/>
<comment type="caution">
    <text evidence="2">The sequence shown here is derived from an EMBL/GenBank/DDBJ whole genome shotgun (WGS) entry which is preliminary data.</text>
</comment>
<dbReference type="AlphaFoldDB" id="A0A4Y4CZ70"/>
<feature type="compositionally biased region" description="Low complexity" evidence="1">
    <location>
        <begin position="42"/>
        <end position="97"/>
    </location>
</feature>
<proteinExistence type="predicted"/>
<sequence>MWSVFEIEEVSRREVIEMQSKKTLTLAATAVAVPLLVGCGQNAQPSQASETASSASQSSTSSAAPAQGTQTTSVDTAAGTTADPAATSTANATPKPAESSAPQTLPEVKDPNAGTDAETSRISVDHPKFGKLEIVSYLTITSGGAAPSEGLPSYAVYQNGRPVGFVSSPEGTKEVNFSSGKALAGQTWEVAKDQPVDRFGNVYLSYDSGVTVLTPTDQGFDSHGTMPGVKDSQYPFSRAGLKIDGAGTPTVIQKVVDKDGTETGKTVTWSWDGNQFVQDK</sequence>
<keyword evidence="3" id="KW-1185">Reference proteome</keyword>
<accession>A0A4Y4CZ70</accession>
<dbReference type="EMBL" id="BJNW01000002">
    <property type="protein sequence ID" value="GEC98235.1"/>
    <property type="molecule type" value="Genomic_DNA"/>
</dbReference>
<protein>
    <submittedName>
        <fullName evidence="2">Uncharacterized protein</fullName>
    </submittedName>
</protein>
<dbReference type="Proteomes" id="UP000315730">
    <property type="component" value="Unassembled WGS sequence"/>
</dbReference>
<evidence type="ECO:0000256" key="1">
    <source>
        <dbReference type="SAM" id="MobiDB-lite"/>
    </source>
</evidence>
<evidence type="ECO:0000313" key="2">
    <source>
        <dbReference type="EMBL" id="GEC98235.1"/>
    </source>
</evidence>